<proteinExistence type="predicted"/>
<accession>X0SJT9</accession>
<protein>
    <submittedName>
        <fullName evidence="1">Uncharacterized protein</fullName>
    </submittedName>
</protein>
<organism evidence="1">
    <name type="scientific">marine sediment metagenome</name>
    <dbReference type="NCBI Taxonomy" id="412755"/>
    <lineage>
        <taxon>unclassified sequences</taxon>
        <taxon>metagenomes</taxon>
        <taxon>ecological metagenomes</taxon>
    </lineage>
</organism>
<reference evidence="1" key="1">
    <citation type="journal article" date="2014" name="Front. Microbiol.">
        <title>High frequency of phylogenetically diverse reductive dehalogenase-homologous genes in deep subseafloor sedimentary metagenomes.</title>
        <authorList>
            <person name="Kawai M."/>
            <person name="Futagami T."/>
            <person name="Toyoda A."/>
            <person name="Takaki Y."/>
            <person name="Nishi S."/>
            <person name="Hori S."/>
            <person name="Arai W."/>
            <person name="Tsubouchi T."/>
            <person name="Morono Y."/>
            <person name="Uchiyama I."/>
            <person name="Ito T."/>
            <person name="Fujiyama A."/>
            <person name="Inagaki F."/>
            <person name="Takami H."/>
        </authorList>
    </citation>
    <scope>NUCLEOTIDE SEQUENCE</scope>
    <source>
        <strain evidence="1">Expedition CK06-06</strain>
    </source>
</reference>
<dbReference type="AlphaFoldDB" id="X0SJT9"/>
<gene>
    <name evidence="1" type="ORF">S01H1_13475</name>
</gene>
<sequence>TDYAGKQKHYFRMQELSSDPDSILQKSTANHTFKIEFKIR</sequence>
<feature type="non-terminal residue" evidence="1">
    <location>
        <position position="1"/>
    </location>
</feature>
<name>X0SJT9_9ZZZZ</name>
<evidence type="ECO:0000313" key="1">
    <source>
        <dbReference type="EMBL" id="GAF76147.1"/>
    </source>
</evidence>
<comment type="caution">
    <text evidence="1">The sequence shown here is derived from an EMBL/GenBank/DDBJ whole genome shotgun (WGS) entry which is preliminary data.</text>
</comment>
<dbReference type="EMBL" id="BARS01006955">
    <property type="protein sequence ID" value="GAF76147.1"/>
    <property type="molecule type" value="Genomic_DNA"/>
</dbReference>